<keyword evidence="5" id="KW-0175">Coiled coil</keyword>
<dbReference type="InterPro" id="IPR003660">
    <property type="entry name" value="HAMP_dom"/>
</dbReference>
<evidence type="ECO:0000256" key="2">
    <source>
        <dbReference type="ARBA" id="ARBA00023224"/>
    </source>
</evidence>
<proteinExistence type="inferred from homology"/>
<dbReference type="Proteomes" id="UP000306416">
    <property type="component" value="Unassembled WGS sequence"/>
</dbReference>
<name>A0A4S1CMK1_9BACT</name>
<keyword evidence="2 4" id="KW-0807">Transducer</keyword>
<dbReference type="RefSeq" id="WP_135869366.1">
    <property type="nucleotide sequence ID" value="NZ_SRSC01000001.1"/>
</dbReference>
<dbReference type="Pfam" id="PF00672">
    <property type="entry name" value="HAMP"/>
    <property type="match status" value="1"/>
</dbReference>
<dbReference type="SUPFAM" id="SSF58104">
    <property type="entry name" value="Methyl-accepting chemotaxis protein (MCP) signaling domain"/>
    <property type="match status" value="1"/>
</dbReference>
<accession>A0A4S1CMK1</accession>
<dbReference type="SMART" id="SM00304">
    <property type="entry name" value="HAMP"/>
    <property type="match status" value="1"/>
</dbReference>
<dbReference type="CDD" id="cd11386">
    <property type="entry name" value="MCP_signal"/>
    <property type="match status" value="1"/>
</dbReference>
<evidence type="ECO:0000256" key="5">
    <source>
        <dbReference type="SAM" id="Coils"/>
    </source>
</evidence>
<evidence type="ECO:0000256" key="6">
    <source>
        <dbReference type="SAM" id="Phobius"/>
    </source>
</evidence>
<dbReference type="SMART" id="SM00283">
    <property type="entry name" value="MA"/>
    <property type="match status" value="1"/>
</dbReference>
<evidence type="ECO:0000256" key="3">
    <source>
        <dbReference type="ARBA" id="ARBA00029447"/>
    </source>
</evidence>
<feature type="domain" description="Methyl-accepting transducer" evidence="7">
    <location>
        <begin position="544"/>
        <end position="780"/>
    </location>
</feature>
<dbReference type="PANTHER" id="PTHR32089:SF112">
    <property type="entry name" value="LYSOZYME-LIKE PROTEIN-RELATED"/>
    <property type="match status" value="1"/>
</dbReference>
<organism evidence="9 10">
    <name type="scientific">Geomonas terrae</name>
    <dbReference type="NCBI Taxonomy" id="2562681"/>
    <lineage>
        <taxon>Bacteria</taxon>
        <taxon>Pseudomonadati</taxon>
        <taxon>Thermodesulfobacteriota</taxon>
        <taxon>Desulfuromonadia</taxon>
        <taxon>Geobacterales</taxon>
        <taxon>Geobacteraceae</taxon>
        <taxon>Geomonas</taxon>
    </lineage>
</organism>
<dbReference type="PROSITE" id="PS50111">
    <property type="entry name" value="CHEMOTAXIS_TRANSDUC_2"/>
    <property type="match status" value="1"/>
</dbReference>
<dbReference type="PROSITE" id="PS50885">
    <property type="entry name" value="HAMP"/>
    <property type="match status" value="1"/>
</dbReference>
<evidence type="ECO:0000313" key="10">
    <source>
        <dbReference type="Proteomes" id="UP000306416"/>
    </source>
</evidence>
<dbReference type="FunFam" id="1.10.287.950:FF:000001">
    <property type="entry name" value="Methyl-accepting chemotaxis sensory transducer"/>
    <property type="match status" value="1"/>
</dbReference>
<keyword evidence="10" id="KW-1185">Reference proteome</keyword>
<comment type="caution">
    <text evidence="9">The sequence shown here is derived from an EMBL/GenBank/DDBJ whole genome shotgun (WGS) entry which is preliminary data.</text>
</comment>
<feature type="domain" description="HAMP" evidence="8">
    <location>
        <begin position="487"/>
        <end position="539"/>
    </location>
</feature>
<dbReference type="GO" id="GO:0007165">
    <property type="term" value="P:signal transduction"/>
    <property type="evidence" value="ECO:0007669"/>
    <property type="project" value="UniProtKB-KW"/>
</dbReference>
<gene>
    <name evidence="9" type="ORF">E4633_06255</name>
</gene>
<dbReference type="EMBL" id="SRSC01000001">
    <property type="protein sequence ID" value="TGU75055.1"/>
    <property type="molecule type" value="Genomic_DNA"/>
</dbReference>
<dbReference type="PANTHER" id="PTHR32089">
    <property type="entry name" value="METHYL-ACCEPTING CHEMOTAXIS PROTEIN MCPB"/>
    <property type="match status" value="1"/>
</dbReference>
<keyword evidence="6" id="KW-0472">Membrane</keyword>
<dbReference type="AlphaFoldDB" id="A0A4S1CMK1"/>
<sequence length="816" mass="87435">MTIKTKLTLNVIIVILIVAGVAIASIVGMRFVDSKLKDLTQRSTPFQMRTVEFQRQIQEATADLIKVSASRNRSEFQSAKAEAEKTLAQVATGQEALQALSGDVKLEAHEALAGIATELFTVTSGKLKAEEDATTANKAINDRLLEATTRLKELDAKIKGLQSTSSSSYSRSVTETKSVSDRARSVEALKLTLKDFHLGLLEVSKASTKKGVLISQAKCNTAISKALQNEAAKSSSGISTDLKYLNARIVPFGKAQGATLDPGVTDTSARDQLFSEITQKMNAVNLVLEQESAMATDTLGSETRKQASYFGNSTVATGVMANNSELLSLGLKVDGLTSRLFTATSAKDVDAIEGEMNGLFGRISQVDAQLSKSLVKLNARTETALLRQAEGALGTVKGLLFVKDGVLSKIRNRLEMEVKATAAMGKLREIVQKQAESGQKTVSVAQVDQEKAITTVNRMVRFSTLLIGAISLGAILFGIVFGVWVYRSISRPLAQLLGVSQAVAKGDLSVRIDTNNSDEVGKVQLAMGEMVNNLRGMVGKIKDATQSLASSSEELSATAVALERGAEEQTTRIDQSATAMTEMTQTTVEVAKNSTDTSDAAVQMKGIADRGKVAMQSTARELDRFAESVKEAAQKVESLGKQSEEISDVVTLINDIANQTNLLALNAAIEAARAGEQGRGFAVVADNVRELAERTATATQEISQTVKTMQNSVRDSVAFMHEERESVETVQGQVQQTLVAIGEIVNYVEQVADMVQRIAVAAEEQSSTSEEVSKNMDGIHTIARELRSSFTDISHSSGGLSQLATELNGMVGWFRV</sequence>
<dbReference type="InterPro" id="IPR004089">
    <property type="entry name" value="MCPsignal_dom"/>
</dbReference>
<dbReference type="GO" id="GO:0016020">
    <property type="term" value="C:membrane"/>
    <property type="evidence" value="ECO:0007669"/>
    <property type="project" value="UniProtKB-SubCell"/>
</dbReference>
<protein>
    <submittedName>
        <fullName evidence="9">Methyl-accepting chemotaxis protein</fullName>
    </submittedName>
</protein>
<feature type="coiled-coil region" evidence="5">
    <location>
        <begin position="137"/>
        <end position="164"/>
    </location>
</feature>
<comment type="similarity">
    <text evidence="3">Belongs to the methyl-accepting chemotaxis (MCP) protein family.</text>
</comment>
<feature type="transmembrane region" description="Helical" evidence="6">
    <location>
        <begin position="12"/>
        <end position="32"/>
    </location>
</feature>
<evidence type="ECO:0000256" key="4">
    <source>
        <dbReference type="PROSITE-ProRule" id="PRU00284"/>
    </source>
</evidence>
<evidence type="ECO:0000313" key="9">
    <source>
        <dbReference type="EMBL" id="TGU75055.1"/>
    </source>
</evidence>
<evidence type="ECO:0000256" key="1">
    <source>
        <dbReference type="ARBA" id="ARBA00004370"/>
    </source>
</evidence>
<evidence type="ECO:0000259" key="7">
    <source>
        <dbReference type="PROSITE" id="PS50111"/>
    </source>
</evidence>
<dbReference type="Gene3D" id="1.10.287.950">
    <property type="entry name" value="Methyl-accepting chemotaxis protein"/>
    <property type="match status" value="1"/>
</dbReference>
<keyword evidence="6" id="KW-0812">Transmembrane</keyword>
<reference evidence="9 10" key="1">
    <citation type="submission" date="2019-04" db="EMBL/GenBank/DDBJ databases">
        <title>Geobacter oryzae sp. nov., ferric-reducing bacteria isolated from paddy soil.</title>
        <authorList>
            <person name="Xu Z."/>
            <person name="Masuda Y."/>
            <person name="Itoh H."/>
            <person name="Senoo K."/>
        </authorList>
    </citation>
    <scope>NUCLEOTIDE SEQUENCE [LARGE SCALE GENOMIC DNA]</scope>
    <source>
        <strain evidence="9 10">Red111</strain>
    </source>
</reference>
<comment type="subcellular location">
    <subcellularLocation>
        <location evidence="1">Membrane</location>
    </subcellularLocation>
</comment>
<feature type="coiled-coil region" evidence="5">
    <location>
        <begin position="615"/>
        <end position="642"/>
    </location>
</feature>
<dbReference type="GO" id="GO:0006935">
    <property type="term" value="P:chemotaxis"/>
    <property type="evidence" value="ECO:0007669"/>
    <property type="project" value="UniProtKB-ARBA"/>
</dbReference>
<feature type="transmembrane region" description="Helical" evidence="6">
    <location>
        <begin position="465"/>
        <end position="486"/>
    </location>
</feature>
<keyword evidence="6" id="KW-1133">Transmembrane helix</keyword>
<dbReference type="Pfam" id="PF00015">
    <property type="entry name" value="MCPsignal"/>
    <property type="match status" value="1"/>
</dbReference>
<dbReference type="CDD" id="cd06225">
    <property type="entry name" value="HAMP"/>
    <property type="match status" value="1"/>
</dbReference>
<evidence type="ECO:0000259" key="8">
    <source>
        <dbReference type="PROSITE" id="PS50885"/>
    </source>
</evidence>